<proteinExistence type="inferred from homology"/>
<dbReference type="RefSeq" id="XP_007784790.1">
    <property type="nucleotide sequence ID" value="XM_007786600.1"/>
</dbReference>
<dbReference type="PRINTS" id="PR00793">
    <property type="entry name" value="PROAMNOPTASE"/>
</dbReference>
<dbReference type="OMA" id="NGPNEFH"/>
<dbReference type="AlphaFoldDB" id="R7Z5U0"/>
<dbReference type="PANTHER" id="PTHR43798">
    <property type="entry name" value="MONOACYLGLYCEROL LIPASE"/>
    <property type="match status" value="1"/>
</dbReference>
<dbReference type="InterPro" id="IPR050266">
    <property type="entry name" value="AB_hydrolase_sf"/>
</dbReference>
<dbReference type="eggNOG" id="ENOG502S3TS">
    <property type="taxonomic scope" value="Eukaryota"/>
</dbReference>
<dbReference type="GO" id="GO:0008233">
    <property type="term" value="F:peptidase activity"/>
    <property type="evidence" value="ECO:0007669"/>
    <property type="project" value="InterPro"/>
</dbReference>
<dbReference type="InterPro" id="IPR002410">
    <property type="entry name" value="Peptidase_S33"/>
</dbReference>
<dbReference type="InterPro" id="IPR000073">
    <property type="entry name" value="AB_hydrolase_1"/>
</dbReference>
<name>R7Z5U0_CONA1</name>
<dbReference type="GeneID" id="19906044"/>
<comment type="similarity">
    <text evidence="1">Belongs to the peptidase S33 family.</text>
</comment>
<dbReference type="GO" id="GO:0006508">
    <property type="term" value="P:proteolysis"/>
    <property type="evidence" value="ECO:0007669"/>
    <property type="project" value="InterPro"/>
</dbReference>
<sequence length="329" mass="37477">MAPVPIEPRPSDSSRFRSHTIAATTEGVVDFEVPGAGKPCKTWYRLRGNLTYGGRPLVCLHGGPGVGHDYLESLEDLSISYNIPVVLYDQLGTGRSTHLPEKKGDAKFWTIGLFLAELDNLLRHLGIHQNYDLYGNSWGGMLGAEHAILGPKGLNRLIIADAPANIHNWVRAANKLRKELPEDVQAVLQKHEDDKTTDSPEYERAVQVFYQRHVCRVNPWPKEVQRSFQNIKDDPTVYHTMNGPSEFHVVGSLKEWSILQDLPKIDVPTLLINGRYDEATDEVVEPYFQKIKRVKWVTFEQSSHMPHVEERSRFMEVVSHFLRSETMRC</sequence>
<gene>
    <name evidence="4" type="ORF">W97_08733</name>
</gene>
<keyword evidence="5" id="KW-1185">Reference proteome</keyword>
<dbReference type="EMBL" id="JH767615">
    <property type="protein sequence ID" value="EON69473.1"/>
    <property type="molecule type" value="Genomic_DNA"/>
</dbReference>
<evidence type="ECO:0000256" key="1">
    <source>
        <dbReference type="ARBA" id="ARBA00010088"/>
    </source>
</evidence>
<dbReference type="InterPro" id="IPR005945">
    <property type="entry name" value="Pro_imino_pep"/>
</dbReference>
<dbReference type="OrthoDB" id="190201at2759"/>
<dbReference type="Gene3D" id="3.40.50.1820">
    <property type="entry name" value="alpha/beta hydrolase"/>
    <property type="match status" value="1"/>
</dbReference>
<accession>R7Z5U0</accession>
<evidence type="ECO:0000259" key="3">
    <source>
        <dbReference type="Pfam" id="PF00561"/>
    </source>
</evidence>
<protein>
    <recommendedName>
        <fullName evidence="3">AB hydrolase-1 domain-containing protein</fullName>
    </recommendedName>
</protein>
<dbReference type="PIRSF" id="PIRSF005539">
    <property type="entry name" value="Pept_S33_TRI_F1"/>
    <property type="match status" value="1"/>
</dbReference>
<dbReference type="SUPFAM" id="SSF53474">
    <property type="entry name" value="alpha/beta-Hydrolases"/>
    <property type="match status" value="1"/>
</dbReference>
<dbReference type="HOGENOM" id="CLU_020336_15_1_1"/>
<dbReference type="NCBIfam" id="TIGR01250">
    <property type="entry name" value="pro_imino_pep_2"/>
    <property type="match status" value="1"/>
</dbReference>
<evidence type="ECO:0000313" key="5">
    <source>
        <dbReference type="Proteomes" id="UP000016924"/>
    </source>
</evidence>
<evidence type="ECO:0000313" key="4">
    <source>
        <dbReference type="EMBL" id="EON69473.1"/>
    </source>
</evidence>
<dbReference type="Pfam" id="PF00561">
    <property type="entry name" value="Abhydrolase_1"/>
    <property type="match status" value="1"/>
</dbReference>
<reference evidence="5" key="1">
    <citation type="submission" date="2012-06" db="EMBL/GenBank/DDBJ databases">
        <title>The genome sequence of Coniosporium apollinis CBS 100218.</title>
        <authorList>
            <consortium name="The Broad Institute Genome Sequencing Platform"/>
            <person name="Cuomo C."/>
            <person name="Gorbushina A."/>
            <person name="Noack S."/>
            <person name="Walker B."/>
            <person name="Young S.K."/>
            <person name="Zeng Q."/>
            <person name="Gargeya S."/>
            <person name="Fitzgerald M."/>
            <person name="Haas B."/>
            <person name="Abouelleil A."/>
            <person name="Alvarado L."/>
            <person name="Arachchi H.M."/>
            <person name="Berlin A.M."/>
            <person name="Chapman S.B."/>
            <person name="Goldberg J."/>
            <person name="Griggs A."/>
            <person name="Gujja S."/>
            <person name="Hansen M."/>
            <person name="Howarth C."/>
            <person name="Imamovic A."/>
            <person name="Larimer J."/>
            <person name="McCowan C."/>
            <person name="Montmayeur A."/>
            <person name="Murphy C."/>
            <person name="Neiman D."/>
            <person name="Pearson M."/>
            <person name="Priest M."/>
            <person name="Roberts A."/>
            <person name="Saif S."/>
            <person name="Shea T."/>
            <person name="Sisk P."/>
            <person name="Sykes S."/>
            <person name="Wortman J."/>
            <person name="Nusbaum C."/>
            <person name="Birren B."/>
        </authorList>
    </citation>
    <scope>NUCLEOTIDE SEQUENCE [LARGE SCALE GENOMIC DNA]</scope>
    <source>
        <strain evidence="5">CBS 100218</strain>
    </source>
</reference>
<evidence type="ECO:0000256" key="2">
    <source>
        <dbReference type="ARBA" id="ARBA00022801"/>
    </source>
</evidence>
<dbReference type="GO" id="GO:0016020">
    <property type="term" value="C:membrane"/>
    <property type="evidence" value="ECO:0007669"/>
    <property type="project" value="TreeGrafter"/>
</dbReference>
<organism evidence="4 5">
    <name type="scientific">Coniosporium apollinis (strain CBS 100218)</name>
    <name type="common">Rock-inhabiting black yeast</name>
    <dbReference type="NCBI Taxonomy" id="1168221"/>
    <lineage>
        <taxon>Eukaryota</taxon>
        <taxon>Fungi</taxon>
        <taxon>Dikarya</taxon>
        <taxon>Ascomycota</taxon>
        <taxon>Pezizomycotina</taxon>
        <taxon>Dothideomycetes</taxon>
        <taxon>Dothideomycetes incertae sedis</taxon>
        <taxon>Coniosporium</taxon>
    </lineage>
</organism>
<dbReference type="Proteomes" id="UP000016924">
    <property type="component" value="Unassembled WGS sequence"/>
</dbReference>
<dbReference type="PANTHER" id="PTHR43798:SF33">
    <property type="entry name" value="HYDROLASE, PUTATIVE (AFU_ORTHOLOGUE AFUA_2G14860)-RELATED"/>
    <property type="match status" value="1"/>
</dbReference>
<feature type="domain" description="AB hydrolase-1" evidence="3">
    <location>
        <begin position="56"/>
        <end position="310"/>
    </location>
</feature>
<dbReference type="InterPro" id="IPR029058">
    <property type="entry name" value="AB_hydrolase_fold"/>
</dbReference>
<keyword evidence="2" id="KW-0378">Hydrolase</keyword>
<dbReference type="STRING" id="1168221.R7Z5U0"/>